<dbReference type="GO" id="GO:0016791">
    <property type="term" value="F:phosphatase activity"/>
    <property type="evidence" value="ECO:0007669"/>
    <property type="project" value="UniProtKB-ARBA"/>
</dbReference>
<feature type="domain" description="Tyrosine specific protein phosphatases" evidence="3">
    <location>
        <begin position="785"/>
        <end position="826"/>
    </location>
</feature>
<feature type="region of interest" description="Disordered" evidence="2">
    <location>
        <begin position="246"/>
        <end position="277"/>
    </location>
</feature>
<evidence type="ECO:0000256" key="1">
    <source>
        <dbReference type="ARBA" id="ARBA00022801"/>
    </source>
</evidence>
<feature type="region of interest" description="Disordered" evidence="2">
    <location>
        <begin position="365"/>
        <end position="396"/>
    </location>
</feature>
<feature type="compositionally biased region" description="Low complexity" evidence="2">
    <location>
        <begin position="200"/>
        <end position="209"/>
    </location>
</feature>
<reference evidence="4 5" key="1">
    <citation type="journal article" date="2012" name="Eukaryot. Cell">
        <title>Draft genome sequence of CBS 2479, the standard type strain of Trichosporon asahii.</title>
        <authorList>
            <person name="Yang R.Y."/>
            <person name="Li H.T."/>
            <person name="Zhu H."/>
            <person name="Zhou G.P."/>
            <person name="Wang M."/>
            <person name="Wang L."/>
        </authorList>
    </citation>
    <scope>NUCLEOTIDE SEQUENCE [LARGE SCALE GENOMIC DNA]</scope>
    <source>
        <strain evidence="5">ATCC 90039 / CBS 2479 / JCM 2466 / KCTC 7840 / NCYC 2677 / UAMH 7654</strain>
    </source>
</reference>
<dbReference type="PROSITE" id="PS50056">
    <property type="entry name" value="TYR_PHOSPHATASE_2"/>
    <property type="match status" value="1"/>
</dbReference>
<feature type="region of interest" description="Disordered" evidence="2">
    <location>
        <begin position="180"/>
        <end position="209"/>
    </location>
</feature>
<dbReference type="InterPro" id="IPR029021">
    <property type="entry name" value="Prot-tyrosine_phosphatase-like"/>
</dbReference>
<proteinExistence type="predicted"/>
<dbReference type="RefSeq" id="XP_014180327.1">
    <property type="nucleotide sequence ID" value="XM_014324852.1"/>
</dbReference>
<comment type="caution">
    <text evidence="4">The sequence shown here is derived from an EMBL/GenBank/DDBJ whole genome shotgun (WGS) entry which is preliminary data.</text>
</comment>
<feature type="region of interest" description="Disordered" evidence="2">
    <location>
        <begin position="1"/>
        <end position="165"/>
    </location>
</feature>
<keyword evidence="1" id="KW-0378">Hydrolase</keyword>
<dbReference type="Gene3D" id="3.90.190.10">
    <property type="entry name" value="Protein tyrosine phosphatase superfamily"/>
    <property type="match status" value="1"/>
</dbReference>
<dbReference type="InterPro" id="IPR050561">
    <property type="entry name" value="PTP"/>
</dbReference>
<dbReference type="InterPro" id="IPR057023">
    <property type="entry name" value="PTP-SAK"/>
</dbReference>
<accession>J6EX10</accession>
<dbReference type="EMBL" id="ALBS01000178">
    <property type="protein sequence ID" value="EJT49164.1"/>
    <property type="molecule type" value="Genomic_DNA"/>
</dbReference>
<feature type="compositionally biased region" description="Low complexity" evidence="2">
    <location>
        <begin position="103"/>
        <end position="124"/>
    </location>
</feature>
<dbReference type="KEGG" id="tasa:A1Q1_01813"/>
<evidence type="ECO:0000313" key="4">
    <source>
        <dbReference type="EMBL" id="EJT49164.1"/>
    </source>
</evidence>
<dbReference type="GeneID" id="25985327"/>
<dbReference type="Proteomes" id="UP000002748">
    <property type="component" value="Unassembled WGS sequence"/>
</dbReference>
<dbReference type="OrthoDB" id="266663at2759"/>
<dbReference type="InterPro" id="IPR000387">
    <property type="entry name" value="Tyr_Pase_dom"/>
</dbReference>
<dbReference type="Pfam" id="PF22784">
    <property type="entry name" value="PTP-SAK"/>
    <property type="match status" value="1"/>
</dbReference>
<feature type="region of interest" description="Disordered" evidence="2">
    <location>
        <begin position="841"/>
        <end position="870"/>
    </location>
</feature>
<feature type="compositionally biased region" description="Polar residues" evidence="2">
    <location>
        <begin position="125"/>
        <end position="136"/>
    </location>
</feature>
<feature type="compositionally biased region" description="Polar residues" evidence="2">
    <location>
        <begin position="85"/>
        <end position="94"/>
    </location>
</feature>
<organism evidence="4 5">
    <name type="scientific">Trichosporon asahii var. asahii (strain ATCC 90039 / CBS 2479 / JCM 2466 / KCTC 7840 / NBRC 103889/ NCYC 2677 / UAMH 7654)</name>
    <name type="common">Yeast</name>
    <dbReference type="NCBI Taxonomy" id="1186058"/>
    <lineage>
        <taxon>Eukaryota</taxon>
        <taxon>Fungi</taxon>
        <taxon>Dikarya</taxon>
        <taxon>Basidiomycota</taxon>
        <taxon>Agaricomycotina</taxon>
        <taxon>Tremellomycetes</taxon>
        <taxon>Trichosporonales</taxon>
        <taxon>Trichosporonaceae</taxon>
        <taxon>Trichosporon</taxon>
    </lineage>
</organism>
<evidence type="ECO:0000256" key="2">
    <source>
        <dbReference type="SAM" id="MobiDB-lite"/>
    </source>
</evidence>
<evidence type="ECO:0000313" key="5">
    <source>
        <dbReference type="Proteomes" id="UP000002748"/>
    </source>
</evidence>
<feature type="compositionally biased region" description="Polar residues" evidence="2">
    <location>
        <begin position="146"/>
        <end position="163"/>
    </location>
</feature>
<name>J6EX10_TRIAS</name>
<evidence type="ECO:0000259" key="3">
    <source>
        <dbReference type="PROSITE" id="PS50056"/>
    </source>
</evidence>
<feature type="compositionally biased region" description="Polar residues" evidence="2">
    <location>
        <begin position="54"/>
        <end position="67"/>
    </location>
</feature>
<dbReference type="AlphaFoldDB" id="J6EX10"/>
<dbReference type="HOGENOM" id="CLU_318627_0_0_1"/>
<sequence length="921" mass="98572">MSRAAAATPPPLFHQKNSTPSTRHGSKGGSAAQPHSSGFQRFKKPSKPTTTTPANQSPLKQQVTPMSASDMLGLSSDKRDATPDPLSTSRTGSIIWSEDSDNRSTTPSMSGRSMSSEASAPSLSIVTPETTPSSSVYGERPDVASPTANPSFAQLPASAQSPRSWGPFGKVARAVGMISPFSRRRDGESPKILPSPAQPSPAQAPTVSASGAGMSPYIAPSPSMAPSSTLVSPAAFSYVPSPEVSEMMETTPLPPHAMPPAVAHPHNMPPALTPDSPSIENPVEALRRYEWAEEQRRVVTEFARLCSQWPQSSYNLSKWGPNGCNATYVPQSWANPRGVMRTMQRQAEMERKLCEDECTHFVATGPSRSTSLDDSSVPSLISSTTDTTAGTSVSDRMTPTPDALCAAVWAASKVSSPEPMSLAGNLKIDEEKRVEEIRAAMASPMLDAWRGESSIASLSSTASVATTCDDKDESKATSPWASIAGSVKSLCELDQMANLATTDRMDIDEDALSSIPHIPGCHPIPETDLPTPVRTQSCPAKRPLTFLFEDEEKRRKVDEPMVLDSDSAITTVTTASASILSQSTPNMSQPSILFGHVVKTSHTHPIVISPFIPNEIMPTLAKYLVTPKAPAAGFEESTPLLLDSDLDVPTLLLSCAAPSQPITEAGPVGNPVEPRTRAIVFNANRPRSGSRHGSPLGNLMLSSCPGKRLRMDGPVKGRGPVCRDLATDLRRIKSQGVGAIVCCLDDEELALLGVPWSKYRDLASEIGLDIVRLPMPDGFTPVSLQLFDAQVSLIIERYTLKGIHTLVHCRGGIGRAGLTACAWAIKMGFVQPHPSLVAAAADKEKETASAKRKGKHSRQPPTPVPTNEEDRAIVMSIVERAIAMIRSRRGLKAIETMEQVQFLATYVTWIRENIALSSPLL</sequence>
<protein>
    <recommendedName>
        <fullName evidence="3">Tyrosine specific protein phosphatases domain-containing protein</fullName>
    </recommendedName>
</protein>
<dbReference type="SUPFAM" id="SSF52799">
    <property type="entry name" value="(Phosphotyrosine protein) phosphatases II"/>
    <property type="match status" value="1"/>
</dbReference>
<dbReference type="VEuPathDB" id="FungiDB:A1Q1_01813"/>
<feature type="compositionally biased region" description="Polar residues" evidence="2">
    <location>
        <begin position="366"/>
        <end position="396"/>
    </location>
</feature>
<gene>
    <name evidence="4" type="ORF">A1Q1_01813</name>
</gene>
<dbReference type="PANTHER" id="PTHR23339">
    <property type="entry name" value="TYROSINE SPECIFIC PROTEIN PHOSPHATASE AND DUAL SPECIFICITY PROTEIN PHOSPHATASE"/>
    <property type="match status" value="1"/>
</dbReference>